<sequence length="104" mass="11634">MQFAGRMRVEFRWKPAILTQPVFHSEISMKRIVLTAAVSLAISGSFAHATTKTTMANPAATFCIENGGEYQIRKNTDGSEYGVCILEDGTEVDAWDYLRSHFEN</sequence>
<dbReference type="PANTHER" id="PTHR38008">
    <property type="entry name" value="HEMOLYSIN-RELATED"/>
    <property type="match status" value="1"/>
</dbReference>
<proteinExistence type="predicted"/>
<accession>A0A238KYU2</accession>
<keyword evidence="2" id="KW-1185">Reference proteome</keyword>
<evidence type="ECO:0000313" key="1">
    <source>
        <dbReference type="EMBL" id="SMX48004.1"/>
    </source>
</evidence>
<dbReference type="Pfam" id="PF03891">
    <property type="entry name" value="DUF333"/>
    <property type="match status" value="1"/>
</dbReference>
<organism evidence="1 2">
    <name type="scientific">Ruegeria arenilitoris</name>
    <dbReference type="NCBI Taxonomy" id="1173585"/>
    <lineage>
        <taxon>Bacteria</taxon>
        <taxon>Pseudomonadati</taxon>
        <taxon>Pseudomonadota</taxon>
        <taxon>Alphaproteobacteria</taxon>
        <taxon>Rhodobacterales</taxon>
        <taxon>Roseobacteraceae</taxon>
        <taxon>Ruegeria</taxon>
    </lineage>
</organism>
<name>A0A238KYU2_9RHOB</name>
<evidence type="ECO:0000313" key="2">
    <source>
        <dbReference type="Proteomes" id="UP000202485"/>
    </source>
</evidence>
<dbReference type="PANTHER" id="PTHR38008:SF2">
    <property type="entry name" value="HEMOLYSIN"/>
    <property type="match status" value="1"/>
</dbReference>
<evidence type="ECO:0008006" key="3">
    <source>
        <dbReference type="Google" id="ProtNLM"/>
    </source>
</evidence>
<dbReference type="Proteomes" id="UP000202485">
    <property type="component" value="Unassembled WGS sequence"/>
</dbReference>
<reference evidence="2" key="1">
    <citation type="submission" date="2017-05" db="EMBL/GenBank/DDBJ databases">
        <authorList>
            <person name="Rodrigo-Torres L."/>
            <person name="Arahal R. D."/>
            <person name="Lucena T."/>
        </authorList>
    </citation>
    <scope>NUCLEOTIDE SEQUENCE [LARGE SCALE GENOMIC DNA]</scope>
    <source>
        <strain evidence="2">CECT 8715</strain>
    </source>
</reference>
<dbReference type="AlphaFoldDB" id="A0A238KYU2"/>
<dbReference type="InterPro" id="IPR005590">
    <property type="entry name" value="DUF333"/>
</dbReference>
<gene>
    <name evidence="1" type="ORF">RUA8715_03289</name>
</gene>
<dbReference type="EMBL" id="FXYG01000004">
    <property type="protein sequence ID" value="SMX48004.1"/>
    <property type="molecule type" value="Genomic_DNA"/>
</dbReference>
<protein>
    <recommendedName>
        <fullName evidence="3">Hemolysin</fullName>
    </recommendedName>
</protein>